<comment type="caution">
    <text evidence="2">The sequence shown here is derived from an EMBL/GenBank/DDBJ whole genome shotgun (WGS) entry which is preliminary data.</text>
</comment>
<sequence length="240" mass="27278">MHTICPGAKIIRQPKPEMFDCPKCGTEVEIWTDEVKGSCPKCKTVVMRYQDQSCLEWCKLAKNCVGERAYNNFMKNRSQTIKEKLLEDISLLFGEDKKRIDHAKKVTEYIQELLEKEEGDYHILMPAGILHDIGIKVAQEKYGSAAGDLQEKEGPGVARKLLLRLGMGLEFIDEICEIIAHHHTPGIITTNNFKILYDSDCLVNLQEEGDTGDKEKLRKTIDRTFLTPAGKEIAEKIFFS</sequence>
<organism evidence="2">
    <name type="scientific">marine sediment metagenome</name>
    <dbReference type="NCBI Taxonomy" id="412755"/>
    <lineage>
        <taxon>unclassified sequences</taxon>
        <taxon>metagenomes</taxon>
        <taxon>ecological metagenomes</taxon>
    </lineage>
</organism>
<dbReference type="InterPro" id="IPR006674">
    <property type="entry name" value="HD_domain"/>
</dbReference>
<dbReference type="AlphaFoldDB" id="A0A0F9HHK3"/>
<name>A0A0F9HHK3_9ZZZZ</name>
<dbReference type="Pfam" id="PF01966">
    <property type="entry name" value="HD"/>
    <property type="match status" value="1"/>
</dbReference>
<protein>
    <recommendedName>
        <fullName evidence="1">HD domain-containing protein</fullName>
    </recommendedName>
</protein>
<feature type="domain" description="HD" evidence="1">
    <location>
        <begin position="99"/>
        <end position="202"/>
    </location>
</feature>
<dbReference type="Gene3D" id="1.10.3210.10">
    <property type="entry name" value="Hypothetical protein af1432"/>
    <property type="match status" value="1"/>
</dbReference>
<dbReference type="SUPFAM" id="SSF109604">
    <property type="entry name" value="HD-domain/PDEase-like"/>
    <property type="match status" value="1"/>
</dbReference>
<gene>
    <name evidence="2" type="ORF">LCGC14_1997870</name>
</gene>
<proteinExistence type="predicted"/>
<evidence type="ECO:0000259" key="1">
    <source>
        <dbReference type="Pfam" id="PF01966"/>
    </source>
</evidence>
<evidence type="ECO:0000313" key="2">
    <source>
        <dbReference type="EMBL" id="KKL81125.1"/>
    </source>
</evidence>
<reference evidence="2" key="1">
    <citation type="journal article" date="2015" name="Nature">
        <title>Complex archaea that bridge the gap between prokaryotes and eukaryotes.</title>
        <authorList>
            <person name="Spang A."/>
            <person name="Saw J.H."/>
            <person name="Jorgensen S.L."/>
            <person name="Zaremba-Niedzwiedzka K."/>
            <person name="Martijn J."/>
            <person name="Lind A.E."/>
            <person name="van Eijk R."/>
            <person name="Schleper C."/>
            <person name="Guy L."/>
            <person name="Ettema T.J."/>
        </authorList>
    </citation>
    <scope>NUCLEOTIDE SEQUENCE</scope>
</reference>
<dbReference type="EMBL" id="LAZR01022654">
    <property type="protein sequence ID" value="KKL81125.1"/>
    <property type="molecule type" value="Genomic_DNA"/>
</dbReference>
<accession>A0A0F9HHK3</accession>